<accession>A0AA39DPR2</accession>
<evidence type="ECO:0000313" key="2">
    <source>
        <dbReference type="Proteomes" id="UP001168098"/>
    </source>
</evidence>
<dbReference type="PANTHER" id="PTHR31969">
    <property type="entry name" value="GEM-LIKE PROTEIN 2"/>
    <property type="match status" value="1"/>
</dbReference>
<dbReference type="InterPro" id="IPR037848">
    <property type="entry name" value="GEM-like"/>
</dbReference>
<sequence length="88" mass="10596">MLFIDSWPYRWPPLRVAFSSERSVKFHYKTSIPLRKIKRANESEDMTKPSQKYMEIVTVDTFDFWFMGFLNYQKAFNCLQQAPSKSQM</sequence>
<name>A0AA39DPR2_VITRO</name>
<gene>
    <name evidence="1" type="ORF">PVL29_013755</name>
</gene>
<dbReference type="AlphaFoldDB" id="A0AA39DPR2"/>
<dbReference type="Gene3D" id="2.30.29.30">
    <property type="entry name" value="Pleckstrin-homology domain (PH domain)/Phosphotyrosine-binding domain (PTB)"/>
    <property type="match status" value="1"/>
</dbReference>
<dbReference type="EMBL" id="JARBHA010000010">
    <property type="protein sequence ID" value="KAJ9691659.1"/>
    <property type="molecule type" value="Genomic_DNA"/>
</dbReference>
<protein>
    <recommendedName>
        <fullName evidence="3">GRAM domain-containing protein</fullName>
    </recommendedName>
</protein>
<evidence type="ECO:0000313" key="1">
    <source>
        <dbReference type="EMBL" id="KAJ9691659.1"/>
    </source>
</evidence>
<keyword evidence="2" id="KW-1185">Reference proteome</keyword>
<reference evidence="1 2" key="1">
    <citation type="journal article" date="2023" name="BMC Biotechnol.">
        <title>Vitis rotundifolia cv Carlos genome sequencing.</title>
        <authorList>
            <person name="Huff M."/>
            <person name="Hulse-Kemp A."/>
            <person name="Scheffler B."/>
            <person name="Youngblood R."/>
            <person name="Simpson S."/>
            <person name="Babiker E."/>
            <person name="Staton M."/>
        </authorList>
    </citation>
    <scope>NUCLEOTIDE SEQUENCE [LARGE SCALE GENOMIC DNA]</scope>
    <source>
        <tissue evidence="1">Leaf</tissue>
    </source>
</reference>
<proteinExistence type="predicted"/>
<dbReference type="InterPro" id="IPR011993">
    <property type="entry name" value="PH-like_dom_sf"/>
</dbReference>
<evidence type="ECO:0008006" key="3">
    <source>
        <dbReference type="Google" id="ProtNLM"/>
    </source>
</evidence>
<comment type="caution">
    <text evidence="1">The sequence shown here is derived from an EMBL/GenBank/DDBJ whole genome shotgun (WGS) entry which is preliminary data.</text>
</comment>
<organism evidence="1 2">
    <name type="scientific">Vitis rotundifolia</name>
    <name type="common">Muscadine grape</name>
    <dbReference type="NCBI Taxonomy" id="103349"/>
    <lineage>
        <taxon>Eukaryota</taxon>
        <taxon>Viridiplantae</taxon>
        <taxon>Streptophyta</taxon>
        <taxon>Embryophyta</taxon>
        <taxon>Tracheophyta</taxon>
        <taxon>Spermatophyta</taxon>
        <taxon>Magnoliopsida</taxon>
        <taxon>eudicotyledons</taxon>
        <taxon>Gunneridae</taxon>
        <taxon>Pentapetalae</taxon>
        <taxon>rosids</taxon>
        <taxon>Vitales</taxon>
        <taxon>Vitaceae</taxon>
        <taxon>Viteae</taxon>
        <taxon>Vitis</taxon>
    </lineage>
</organism>
<dbReference type="Proteomes" id="UP001168098">
    <property type="component" value="Unassembled WGS sequence"/>
</dbReference>